<name>A0ABT0E3D5_9GAMM</name>
<reference evidence="12" key="1">
    <citation type="submission" date="2022-04" db="EMBL/GenBank/DDBJ databases">
        <title>Alcanivorax sp. CY1518 draft genome sequence.</title>
        <authorList>
            <person name="Zhao G."/>
            <person name="An M."/>
        </authorList>
    </citation>
    <scope>NUCLEOTIDE SEQUENCE</scope>
    <source>
        <strain evidence="12">CY1518</strain>
    </source>
</reference>
<keyword evidence="6" id="KW-0812">Transmembrane</keyword>
<evidence type="ECO:0000313" key="13">
    <source>
        <dbReference type="Proteomes" id="UP001165524"/>
    </source>
</evidence>
<evidence type="ECO:0000256" key="6">
    <source>
        <dbReference type="ARBA" id="ARBA00022692"/>
    </source>
</evidence>
<keyword evidence="13" id="KW-1185">Reference proteome</keyword>
<dbReference type="InterPro" id="IPR045584">
    <property type="entry name" value="Pilin-like"/>
</dbReference>
<dbReference type="NCBIfam" id="TIGR01707">
    <property type="entry name" value="gspI"/>
    <property type="match status" value="1"/>
</dbReference>
<feature type="domain" description="Type II secretion system protein GspI C-terminal" evidence="11">
    <location>
        <begin position="39"/>
        <end position="125"/>
    </location>
</feature>
<evidence type="ECO:0000256" key="8">
    <source>
        <dbReference type="ARBA" id="ARBA00023136"/>
    </source>
</evidence>
<dbReference type="InterPro" id="IPR010052">
    <property type="entry name" value="T2SS_protein-GspI"/>
</dbReference>
<organism evidence="12 13">
    <name type="scientific">Alcanivorax quisquiliarum</name>
    <dbReference type="NCBI Taxonomy" id="2933565"/>
    <lineage>
        <taxon>Bacteria</taxon>
        <taxon>Pseudomonadati</taxon>
        <taxon>Pseudomonadota</taxon>
        <taxon>Gammaproteobacteria</taxon>
        <taxon>Oceanospirillales</taxon>
        <taxon>Alcanivoracaceae</taxon>
        <taxon>Alcanivorax</taxon>
    </lineage>
</organism>
<gene>
    <name evidence="12" type="primary">gspI</name>
    <name evidence="12" type="ORF">MU846_01195</name>
</gene>
<dbReference type="NCBIfam" id="TIGR02532">
    <property type="entry name" value="IV_pilin_GFxxxE"/>
    <property type="match status" value="1"/>
</dbReference>
<dbReference type="PANTHER" id="PTHR38779:SF2">
    <property type="entry name" value="TYPE II SECRETION SYSTEM PROTEIN I-RELATED"/>
    <property type="match status" value="1"/>
</dbReference>
<dbReference type="InterPro" id="IPR012902">
    <property type="entry name" value="N_methyl_site"/>
</dbReference>
<keyword evidence="5 9" id="KW-0997">Cell inner membrane</keyword>
<sequence length="150" mass="16481">MKQRGFTLVEVLVALSILVFAIMALMQSMGVAAVNTAMLDERTAAYMVAADKLVELQVYQRWPENGTTDEKLEPPEDDEHGRTWLIRTIISNGPYPDTRRVDIEVGPETRLGSERQVLYILTSLLGRPAPETMPLDGGTEGNDPPPEGAG</sequence>
<comment type="subunit">
    <text evidence="9">Type II secretion is composed of four main components: the outer membrane complex, the inner membrane complex, the cytoplasmic secretion ATPase and the periplasm-spanning pseudopilus.</text>
</comment>
<evidence type="ECO:0000313" key="12">
    <source>
        <dbReference type="EMBL" id="MCK0536319.1"/>
    </source>
</evidence>
<keyword evidence="4 9" id="KW-0488">Methylation</keyword>
<dbReference type="PANTHER" id="PTHR38779">
    <property type="entry name" value="TYPE II SECRETION SYSTEM PROTEIN I-RELATED"/>
    <property type="match status" value="1"/>
</dbReference>
<dbReference type="Pfam" id="PF02501">
    <property type="entry name" value="T2SSI"/>
    <property type="match status" value="1"/>
</dbReference>
<feature type="region of interest" description="Disordered" evidence="10">
    <location>
        <begin position="129"/>
        <end position="150"/>
    </location>
</feature>
<dbReference type="InterPro" id="IPR003413">
    <property type="entry name" value="T2SS_GspI_C"/>
</dbReference>
<evidence type="ECO:0000256" key="10">
    <source>
        <dbReference type="SAM" id="MobiDB-lite"/>
    </source>
</evidence>
<protein>
    <recommendedName>
        <fullName evidence="9">Type II secretion system protein I</fullName>
        <shortName evidence="9">T2SS minor pseudopilin I</shortName>
    </recommendedName>
</protein>
<dbReference type="SUPFAM" id="SSF54523">
    <property type="entry name" value="Pili subunits"/>
    <property type="match status" value="1"/>
</dbReference>
<dbReference type="Pfam" id="PF07963">
    <property type="entry name" value="N_methyl"/>
    <property type="match status" value="1"/>
</dbReference>
<evidence type="ECO:0000256" key="9">
    <source>
        <dbReference type="RuleBase" id="RU368030"/>
    </source>
</evidence>
<evidence type="ECO:0000256" key="7">
    <source>
        <dbReference type="ARBA" id="ARBA00022989"/>
    </source>
</evidence>
<evidence type="ECO:0000256" key="3">
    <source>
        <dbReference type="ARBA" id="ARBA00022475"/>
    </source>
</evidence>
<proteinExistence type="inferred from homology"/>
<keyword evidence="8" id="KW-0472">Membrane</keyword>
<comment type="PTM">
    <text evidence="9">Cleaved by prepilin peptidase.</text>
</comment>
<evidence type="ECO:0000259" key="11">
    <source>
        <dbReference type="Pfam" id="PF02501"/>
    </source>
</evidence>
<dbReference type="Proteomes" id="UP001165524">
    <property type="component" value="Unassembled WGS sequence"/>
</dbReference>
<evidence type="ECO:0000256" key="1">
    <source>
        <dbReference type="ARBA" id="ARBA00004377"/>
    </source>
</evidence>
<comment type="caution">
    <text evidence="12">The sequence shown here is derived from an EMBL/GenBank/DDBJ whole genome shotgun (WGS) entry which is preliminary data.</text>
</comment>
<dbReference type="Gene3D" id="3.30.1300.30">
    <property type="entry name" value="GSPII I/J protein-like"/>
    <property type="match status" value="1"/>
</dbReference>
<dbReference type="PROSITE" id="PS00409">
    <property type="entry name" value="PROKAR_NTER_METHYL"/>
    <property type="match status" value="1"/>
</dbReference>
<keyword evidence="7" id="KW-1133">Transmembrane helix</keyword>
<comment type="similarity">
    <text evidence="2 9">Belongs to the GSP I family.</text>
</comment>
<dbReference type="EMBL" id="JALKII010000001">
    <property type="protein sequence ID" value="MCK0536319.1"/>
    <property type="molecule type" value="Genomic_DNA"/>
</dbReference>
<evidence type="ECO:0000256" key="5">
    <source>
        <dbReference type="ARBA" id="ARBA00022519"/>
    </source>
</evidence>
<dbReference type="RefSeq" id="WP_246947417.1">
    <property type="nucleotide sequence ID" value="NZ_JALKII010000001.1"/>
</dbReference>
<keyword evidence="3" id="KW-1003">Cell membrane</keyword>
<comment type="function">
    <text evidence="9">Component of the type II secretion system required for the energy-dependent secretion of extracellular factors such as proteases and toxins from the periplasm.</text>
</comment>
<accession>A0ABT0E3D5</accession>
<evidence type="ECO:0000256" key="2">
    <source>
        <dbReference type="ARBA" id="ARBA00008358"/>
    </source>
</evidence>
<comment type="subcellular location">
    <subcellularLocation>
        <location evidence="1 9">Cell inner membrane</location>
        <topology evidence="1 9">Single-pass membrane protein</topology>
    </subcellularLocation>
</comment>
<evidence type="ECO:0000256" key="4">
    <source>
        <dbReference type="ARBA" id="ARBA00022481"/>
    </source>
</evidence>